<evidence type="ECO:0000313" key="2">
    <source>
        <dbReference type="Proteomes" id="UP001283361"/>
    </source>
</evidence>
<organism evidence="1 2">
    <name type="scientific">Elysia crispata</name>
    <name type="common">lettuce slug</name>
    <dbReference type="NCBI Taxonomy" id="231223"/>
    <lineage>
        <taxon>Eukaryota</taxon>
        <taxon>Metazoa</taxon>
        <taxon>Spiralia</taxon>
        <taxon>Lophotrochozoa</taxon>
        <taxon>Mollusca</taxon>
        <taxon>Gastropoda</taxon>
        <taxon>Heterobranchia</taxon>
        <taxon>Euthyneura</taxon>
        <taxon>Panpulmonata</taxon>
        <taxon>Sacoglossa</taxon>
        <taxon>Placobranchoidea</taxon>
        <taxon>Plakobranchidae</taxon>
        <taxon>Elysia</taxon>
    </lineage>
</organism>
<dbReference type="EMBL" id="JAWDGP010003905">
    <property type="protein sequence ID" value="KAK3769556.1"/>
    <property type="molecule type" value="Genomic_DNA"/>
</dbReference>
<accession>A0AAE0ZIT9</accession>
<keyword evidence="2" id="KW-1185">Reference proteome</keyword>
<sequence length="118" mass="12887">MQYRDPSTRKTKTALEASNVTLVPLVTAVTILLGEQVLSCREVLTPSGQERRTSGHPGGATPVQLTVARGTQACDWGGGGKSDSQDLFMEQRRNSLANLAFFREISLQCQNDAEYSRD</sequence>
<evidence type="ECO:0000313" key="1">
    <source>
        <dbReference type="EMBL" id="KAK3769556.1"/>
    </source>
</evidence>
<dbReference type="Proteomes" id="UP001283361">
    <property type="component" value="Unassembled WGS sequence"/>
</dbReference>
<gene>
    <name evidence="1" type="ORF">RRG08_044751</name>
</gene>
<proteinExistence type="predicted"/>
<comment type="caution">
    <text evidence="1">The sequence shown here is derived from an EMBL/GenBank/DDBJ whole genome shotgun (WGS) entry which is preliminary data.</text>
</comment>
<reference evidence="1" key="1">
    <citation type="journal article" date="2023" name="G3 (Bethesda)">
        <title>A reference genome for the long-term kleptoplast-retaining sea slug Elysia crispata morphotype clarki.</title>
        <authorList>
            <person name="Eastman K.E."/>
            <person name="Pendleton A.L."/>
            <person name="Shaikh M.A."/>
            <person name="Suttiyut T."/>
            <person name="Ogas R."/>
            <person name="Tomko P."/>
            <person name="Gavelis G."/>
            <person name="Widhalm J.R."/>
            <person name="Wisecaver J.H."/>
        </authorList>
    </citation>
    <scope>NUCLEOTIDE SEQUENCE</scope>
    <source>
        <strain evidence="1">ECLA1</strain>
    </source>
</reference>
<protein>
    <submittedName>
        <fullName evidence="1">Uncharacterized protein</fullName>
    </submittedName>
</protein>
<name>A0AAE0ZIT9_9GAST</name>
<dbReference type="AlphaFoldDB" id="A0AAE0ZIT9"/>